<feature type="binding site" evidence="5">
    <location>
        <position position="143"/>
    </location>
    <ligand>
        <name>S-adenosyl-L-methionine</name>
        <dbReference type="ChEBI" id="CHEBI:59789"/>
    </ligand>
</feature>
<dbReference type="InterPro" id="IPR049560">
    <property type="entry name" value="MeTrfase_RsmB-F_NOP2_cat"/>
</dbReference>
<sequence length="360" mass="39857">MMKVSGKDGLICGLLVDELTILAAPVRWIRRNNIKCQEDPLETFFSNYERVDTIDKLTSSGKIFIDPHVPFLYGIHPSEKVSKMPPYQTGKIIIQDRASCFPATILNPKPGDILVDACSAPGNKTTHLASFVQNTKNSITAFERDPKRAEILKKMVAMAGAGSCVKIKVGDFTECDPSSSELKDVTGLVVDPSCSGSGIFGRGFEEENNKEKDEQADKFRLHKLSNFQFKIVSHAMSFPSAKTVVYSTCSIHAEENEQVVRKLLEDPDIRARGWTLRRKHGVLPNWHRRGWPAEFEGMDSAEELAEGCVRALPKEDGGIGFFAACFDRVTTDGHSIGDPVEINGPSTQGEEDDEEWTGFD</sequence>
<dbReference type="GO" id="GO:0070475">
    <property type="term" value="P:rRNA base methylation"/>
    <property type="evidence" value="ECO:0007669"/>
    <property type="project" value="TreeGrafter"/>
</dbReference>
<dbReference type="PANTHER" id="PTHR22807:SF4">
    <property type="entry name" value="28S RRNA (CYTOSINE-C(5))-METHYLTRANSFERASE"/>
    <property type="match status" value="1"/>
</dbReference>
<evidence type="ECO:0000256" key="6">
    <source>
        <dbReference type="SAM" id="MobiDB-lite"/>
    </source>
</evidence>
<dbReference type="OrthoDB" id="435282at2759"/>
<evidence type="ECO:0000256" key="1">
    <source>
        <dbReference type="ARBA" id="ARBA00022603"/>
    </source>
</evidence>
<dbReference type="InterPro" id="IPR023267">
    <property type="entry name" value="RCMT"/>
</dbReference>
<comment type="similarity">
    <text evidence="5">Belongs to the class I-like SAM-binding methyltransferase superfamily. RsmB/NOP family.</text>
</comment>
<dbReference type="GO" id="GO:0003723">
    <property type="term" value="F:RNA binding"/>
    <property type="evidence" value="ECO:0007669"/>
    <property type="project" value="UniProtKB-UniRule"/>
</dbReference>
<keyword evidence="2 5" id="KW-0808">Transferase</keyword>
<name>A0A167EK62_9ASCO</name>
<feature type="binding site" evidence="5">
    <location>
        <position position="191"/>
    </location>
    <ligand>
        <name>S-adenosyl-L-methionine</name>
        <dbReference type="ChEBI" id="CHEBI:59789"/>
    </ligand>
</feature>
<feature type="binding site" evidence="5">
    <location>
        <position position="171"/>
    </location>
    <ligand>
        <name>S-adenosyl-L-methionine</name>
        <dbReference type="ChEBI" id="CHEBI:59789"/>
    </ligand>
</feature>
<dbReference type="GeneID" id="30037340"/>
<evidence type="ECO:0000256" key="4">
    <source>
        <dbReference type="ARBA" id="ARBA00022884"/>
    </source>
</evidence>
<feature type="binding site" evidence="5">
    <location>
        <begin position="118"/>
        <end position="124"/>
    </location>
    <ligand>
        <name>S-adenosyl-L-methionine</name>
        <dbReference type="ChEBI" id="CHEBI:59789"/>
    </ligand>
</feature>
<accession>A0A167EK62</accession>
<dbReference type="RefSeq" id="XP_018736649.1">
    <property type="nucleotide sequence ID" value="XM_018882254.1"/>
</dbReference>
<dbReference type="GO" id="GO:0008173">
    <property type="term" value="F:RNA methyltransferase activity"/>
    <property type="evidence" value="ECO:0007669"/>
    <property type="project" value="InterPro"/>
</dbReference>
<dbReference type="KEGG" id="slb:AWJ20_5131"/>
<feature type="active site" description="Nucleophile" evidence="5">
    <location>
        <position position="249"/>
    </location>
</feature>
<evidence type="ECO:0000256" key="3">
    <source>
        <dbReference type="ARBA" id="ARBA00022691"/>
    </source>
</evidence>
<dbReference type="GO" id="GO:0005730">
    <property type="term" value="C:nucleolus"/>
    <property type="evidence" value="ECO:0007669"/>
    <property type="project" value="TreeGrafter"/>
</dbReference>
<feature type="region of interest" description="Disordered" evidence="6">
    <location>
        <begin position="335"/>
        <end position="360"/>
    </location>
</feature>
<dbReference type="Gene3D" id="3.40.50.150">
    <property type="entry name" value="Vaccinia Virus protein VP39"/>
    <property type="match status" value="1"/>
</dbReference>
<organism evidence="8 9">
    <name type="scientific">Sugiyamaella lignohabitans</name>
    <dbReference type="NCBI Taxonomy" id="796027"/>
    <lineage>
        <taxon>Eukaryota</taxon>
        <taxon>Fungi</taxon>
        <taxon>Dikarya</taxon>
        <taxon>Ascomycota</taxon>
        <taxon>Saccharomycotina</taxon>
        <taxon>Dipodascomycetes</taxon>
        <taxon>Dipodascales</taxon>
        <taxon>Trichomonascaceae</taxon>
        <taxon>Sugiyamaella</taxon>
    </lineage>
</organism>
<feature type="domain" description="SAM-dependent MTase RsmB/NOP-type" evidence="7">
    <location>
        <begin position="17"/>
        <end position="329"/>
    </location>
</feature>
<feature type="compositionally biased region" description="Acidic residues" evidence="6">
    <location>
        <begin position="349"/>
        <end position="360"/>
    </location>
</feature>
<dbReference type="PROSITE" id="PS51686">
    <property type="entry name" value="SAM_MT_RSMB_NOP"/>
    <property type="match status" value="1"/>
</dbReference>
<keyword evidence="3 5" id="KW-0949">S-adenosyl-L-methionine</keyword>
<evidence type="ECO:0000313" key="9">
    <source>
        <dbReference type="Proteomes" id="UP000189580"/>
    </source>
</evidence>
<dbReference type="PRINTS" id="PR02008">
    <property type="entry name" value="RCMTFAMILY"/>
</dbReference>
<keyword evidence="1 5" id="KW-0489">Methyltransferase</keyword>
<evidence type="ECO:0000313" key="8">
    <source>
        <dbReference type="EMBL" id="ANB14172.1"/>
    </source>
</evidence>
<gene>
    <name evidence="8" type="primary">RCM1</name>
    <name evidence="8" type="ORF">AWJ20_5131</name>
</gene>
<dbReference type="AlphaFoldDB" id="A0A167EK62"/>
<dbReference type="SUPFAM" id="SSF53335">
    <property type="entry name" value="S-adenosyl-L-methionine-dependent methyltransferases"/>
    <property type="match status" value="1"/>
</dbReference>
<evidence type="ECO:0000256" key="5">
    <source>
        <dbReference type="PROSITE-ProRule" id="PRU01023"/>
    </source>
</evidence>
<dbReference type="InterPro" id="IPR001678">
    <property type="entry name" value="MeTrfase_RsmB-F_NOP2_dom"/>
</dbReference>
<dbReference type="PANTHER" id="PTHR22807">
    <property type="entry name" value="NOP2 YEAST -RELATED NOL1/NOP2/FMU SUN DOMAIN-CONTAINING"/>
    <property type="match status" value="1"/>
</dbReference>
<proteinExistence type="inferred from homology"/>
<reference evidence="8 9" key="1">
    <citation type="submission" date="2016-02" db="EMBL/GenBank/DDBJ databases">
        <title>Complete genome sequence and transcriptome regulation of the pentose utilising yeast Sugiyamaella lignohabitans.</title>
        <authorList>
            <person name="Bellasio M."/>
            <person name="Peymann A."/>
            <person name="Valli M."/>
            <person name="Sipitzky M."/>
            <person name="Graf A."/>
            <person name="Sauer M."/>
            <person name="Marx H."/>
            <person name="Mattanovich D."/>
        </authorList>
    </citation>
    <scope>NUCLEOTIDE SEQUENCE [LARGE SCALE GENOMIC DNA]</scope>
    <source>
        <strain evidence="8 9">CBS 10342</strain>
    </source>
</reference>
<evidence type="ECO:0000256" key="2">
    <source>
        <dbReference type="ARBA" id="ARBA00022679"/>
    </source>
</evidence>
<evidence type="ECO:0000259" key="7">
    <source>
        <dbReference type="PROSITE" id="PS51686"/>
    </source>
</evidence>
<dbReference type="Pfam" id="PF01189">
    <property type="entry name" value="Methyltr_RsmB-F"/>
    <property type="match status" value="1"/>
</dbReference>
<dbReference type="EMBL" id="CP014502">
    <property type="protein sequence ID" value="ANB14172.1"/>
    <property type="molecule type" value="Genomic_DNA"/>
</dbReference>
<protein>
    <submittedName>
        <fullName evidence="8">Rcm1p</fullName>
    </submittedName>
</protein>
<dbReference type="InterPro" id="IPR029063">
    <property type="entry name" value="SAM-dependent_MTases_sf"/>
</dbReference>
<keyword evidence="4 5" id="KW-0694">RNA-binding</keyword>
<dbReference type="Proteomes" id="UP000189580">
    <property type="component" value="Chromosome d"/>
</dbReference>
<keyword evidence="9" id="KW-1185">Reference proteome</keyword>